<dbReference type="InterPro" id="IPR051931">
    <property type="entry name" value="PAK3-like"/>
</dbReference>
<dbReference type="EMBL" id="KN822085">
    <property type="protein sequence ID" value="KIM58470.1"/>
    <property type="molecule type" value="Genomic_DNA"/>
</dbReference>
<evidence type="ECO:0000313" key="6">
    <source>
        <dbReference type="Proteomes" id="UP000053989"/>
    </source>
</evidence>
<sequence length="330" mass="37111">MSHNRLLELWVTEDKNEFRDGGSDPSTQAGLSAGRCWAQPRYKALRNTTVCPTFLLATAGPWIAILGAVITDGMIVQRLTDYIWVGLDSILNESHITHVARAFYALNASLKKLTSCYKSLHPTSDSPADWRYFPSITAYRPHGGGHIKFKYIGFLEDSPNCITLRTRTETMLAQDIVVKFVDCYGQRAHQILANEDLAPKLLYCGSPHLNDNEPSYESICMVVMEYIDGDTFAVVKQKMSAKSVETVRLEVWRALEQLHSHGLVFGDLRPPNVMITKDGKVKLIDFNWAAEEHQAKYPSLISPEIAWPEGVEALAVMKKEHDLDMLSKLI</sequence>
<evidence type="ECO:0000313" key="5">
    <source>
        <dbReference type="EMBL" id="KIM58470.1"/>
    </source>
</evidence>
<accession>A0A0C3DCL3</accession>
<dbReference type="GO" id="GO:0004672">
    <property type="term" value="F:protein kinase activity"/>
    <property type="evidence" value="ECO:0007669"/>
    <property type="project" value="InterPro"/>
</dbReference>
<feature type="domain" description="Protein kinase" evidence="4">
    <location>
        <begin position="136"/>
        <end position="330"/>
    </location>
</feature>
<organism evidence="5 6">
    <name type="scientific">Scleroderma citrinum Foug A</name>
    <dbReference type="NCBI Taxonomy" id="1036808"/>
    <lineage>
        <taxon>Eukaryota</taxon>
        <taxon>Fungi</taxon>
        <taxon>Dikarya</taxon>
        <taxon>Basidiomycota</taxon>
        <taxon>Agaricomycotina</taxon>
        <taxon>Agaricomycetes</taxon>
        <taxon>Agaricomycetidae</taxon>
        <taxon>Boletales</taxon>
        <taxon>Sclerodermatineae</taxon>
        <taxon>Sclerodermataceae</taxon>
        <taxon>Scleroderma</taxon>
    </lineage>
</organism>
<name>A0A0C3DCL3_9AGAM</name>
<evidence type="ECO:0000256" key="1">
    <source>
        <dbReference type="ARBA" id="ARBA00008874"/>
    </source>
</evidence>
<dbReference type="HOGENOM" id="CLU_013871_0_0_1"/>
<protein>
    <recommendedName>
        <fullName evidence="4">Protein kinase domain-containing protein</fullName>
    </recommendedName>
</protein>
<dbReference type="PROSITE" id="PS50011">
    <property type="entry name" value="PROTEIN_KINASE_DOM"/>
    <property type="match status" value="1"/>
</dbReference>
<keyword evidence="6" id="KW-1185">Reference proteome</keyword>
<keyword evidence="2" id="KW-0547">Nucleotide-binding</keyword>
<dbReference type="OrthoDB" id="4062651at2759"/>
<evidence type="ECO:0000256" key="2">
    <source>
        <dbReference type="ARBA" id="ARBA00022741"/>
    </source>
</evidence>
<dbReference type="Gene3D" id="1.10.510.10">
    <property type="entry name" value="Transferase(Phosphotransferase) domain 1"/>
    <property type="match status" value="1"/>
</dbReference>
<dbReference type="PANTHER" id="PTHR45832:SF22">
    <property type="entry name" value="SERINE_THREONINE-PROTEIN KINASE SAMKA-RELATED"/>
    <property type="match status" value="1"/>
</dbReference>
<dbReference type="PANTHER" id="PTHR45832">
    <property type="entry name" value="SERINE/THREONINE-PROTEIN KINASE SAMKA-RELATED-RELATED"/>
    <property type="match status" value="1"/>
</dbReference>
<dbReference type="InParanoid" id="A0A0C3DCL3"/>
<keyword evidence="3" id="KW-0067">ATP-binding</keyword>
<evidence type="ECO:0000256" key="3">
    <source>
        <dbReference type="ARBA" id="ARBA00022840"/>
    </source>
</evidence>
<dbReference type="AlphaFoldDB" id="A0A0C3DCL3"/>
<dbReference type="InterPro" id="IPR011009">
    <property type="entry name" value="Kinase-like_dom_sf"/>
</dbReference>
<reference evidence="6" key="2">
    <citation type="submission" date="2015-01" db="EMBL/GenBank/DDBJ databases">
        <title>Evolutionary Origins and Diversification of the Mycorrhizal Mutualists.</title>
        <authorList>
            <consortium name="DOE Joint Genome Institute"/>
            <consortium name="Mycorrhizal Genomics Consortium"/>
            <person name="Kohler A."/>
            <person name="Kuo A."/>
            <person name="Nagy L.G."/>
            <person name="Floudas D."/>
            <person name="Copeland A."/>
            <person name="Barry K.W."/>
            <person name="Cichocki N."/>
            <person name="Veneault-Fourrey C."/>
            <person name="LaButti K."/>
            <person name="Lindquist E.A."/>
            <person name="Lipzen A."/>
            <person name="Lundell T."/>
            <person name="Morin E."/>
            <person name="Murat C."/>
            <person name="Riley R."/>
            <person name="Ohm R."/>
            <person name="Sun H."/>
            <person name="Tunlid A."/>
            <person name="Henrissat B."/>
            <person name="Grigoriev I.V."/>
            <person name="Hibbett D.S."/>
            <person name="Martin F."/>
        </authorList>
    </citation>
    <scope>NUCLEOTIDE SEQUENCE [LARGE SCALE GENOMIC DNA]</scope>
    <source>
        <strain evidence="6">Foug A</strain>
    </source>
</reference>
<dbReference type="Pfam" id="PF00069">
    <property type="entry name" value="Pkinase"/>
    <property type="match status" value="1"/>
</dbReference>
<dbReference type="InterPro" id="IPR000719">
    <property type="entry name" value="Prot_kinase_dom"/>
</dbReference>
<gene>
    <name evidence="5" type="ORF">SCLCIDRAFT_16760</name>
</gene>
<dbReference type="SUPFAM" id="SSF56112">
    <property type="entry name" value="Protein kinase-like (PK-like)"/>
    <property type="match status" value="1"/>
</dbReference>
<proteinExistence type="inferred from homology"/>
<dbReference type="GO" id="GO:0005524">
    <property type="term" value="F:ATP binding"/>
    <property type="evidence" value="ECO:0007669"/>
    <property type="project" value="UniProtKB-KW"/>
</dbReference>
<evidence type="ECO:0000259" key="4">
    <source>
        <dbReference type="PROSITE" id="PS50011"/>
    </source>
</evidence>
<dbReference type="Proteomes" id="UP000053989">
    <property type="component" value="Unassembled WGS sequence"/>
</dbReference>
<comment type="similarity">
    <text evidence="1">Belongs to the protein kinase superfamily. STE Ser/Thr protein kinase family. STE20 subfamily.</text>
</comment>
<reference evidence="5 6" key="1">
    <citation type="submission" date="2014-04" db="EMBL/GenBank/DDBJ databases">
        <authorList>
            <consortium name="DOE Joint Genome Institute"/>
            <person name="Kuo A."/>
            <person name="Kohler A."/>
            <person name="Nagy L.G."/>
            <person name="Floudas D."/>
            <person name="Copeland A."/>
            <person name="Barry K.W."/>
            <person name="Cichocki N."/>
            <person name="Veneault-Fourrey C."/>
            <person name="LaButti K."/>
            <person name="Lindquist E.A."/>
            <person name="Lipzen A."/>
            <person name="Lundell T."/>
            <person name="Morin E."/>
            <person name="Murat C."/>
            <person name="Sun H."/>
            <person name="Tunlid A."/>
            <person name="Henrissat B."/>
            <person name="Grigoriev I.V."/>
            <person name="Hibbett D.S."/>
            <person name="Martin F."/>
            <person name="Nordberg H.P."/>
            <person name="Cantor M.N."/>
            <person name="Hua S.X."/>
        </authorList>
    </citation>
    <scope>NUCLEOTIDE SEQUENCE [LARGE SCALE GENOMIC DNA]</scope>
    <source>
        <strain evidence="5 6">Foug A</strain>
    </source>
</reference>
<dbReference type="STRING" id="1036808.A0A0C3DCL3"/>